<dbReference type="InterPro" id="IPR011006">
    <property type="entry name" value="CheY-like_superfamily"/>
</dbReference>
<evidence type="ECO:0000259" key="3">
    <source>
        <dbReference type="PROSITE" id="PS50930"/>
    </source>
</evidence>
<dbReference type="RefSeq" id="WP_303308015.1">
    <property type="nucleotide sequence ID" value="NZ_JAODOP010000004.1"/>
</dbReference>
<dbReference type="GO" id="GO:0003677">
    <property type="term" value="F:DNA binding"/>
    <property type="evidence" value="ECO:0007669"/>
    <property type="project" value="UniProtKB-KW"/>
</dbReference>
<dbReference type="Proteomes" id="UP001337305">
    <property type="component" value="Unassembled WGS sequence"/>
</dbReference>
<evidence type="ECO:0000313" key="4">
    <source>
        <dbReference type="EMBL" id="MEF3835735.1"/>
    </source>
</evidence>
<dbReference type="EMBL" id="JAODOP010000004">
    <property type="protein sequence ID" value="MEF3835735.1"/>
    <property type="molecule type" value="Genomic_DNA"/>
</dbReference>
<evidence type="ECO:0000256" key="1">
    <source>
        <dbReference type="PROSITE-ProRule" id="PRU00169"/>
    </source>
</evidence>
<protein>
    <submittedName>
        <fullName evidence="4">LytTR family DNA-binding domain-containing protein</fullName>
    </submittedName>
</protein>
<dbReference type="PROSITE" id="PS50110">
    <property type="entry name" value="RESPONSE_REGULATORY"/>
    <property type="match status" value="1"/>
</dbReference>
<accession>A0ABU7XYD5</accession>
<dbReference type="Gene3D" id="3.40.50.2300">
    <property type="match status" value="1"/>
</dbReference>
<feature type="domain" description="Response regulatory" evidence="2">
    <location>
        <begin position="5"/>
        <end position="121"/>
    </location>
</feature>
<dbReference type="SMART" id="SM00448">
    <property type="entry name" value="REC"/>
    <property type="match status" value="1"/>
</dbReference>
<dbReference type="Pfam" id="PF04397">
    <property type="entry name" value="LytTR"/>
    <property type="match status" value="1"/>
</dbReference>
<dbReference type="InterPro" id="IPR001789">
    <property type="entry name" value="Sig_transdc_resp-reg_receiver"/>
</dbReference>
<dbReference type="SUPFAM" id="SSF52172">
    <property type="entry name" value="CheY-like"/>
    <property type="match status" value="1"/>
</dbReference>
<keyword evidence="5" id="KW-1185">Reference proteome</keyword>
<dbReference type="SMART" id="SM00850">
    <property type="entry name" value="LytTR"/>
    <property type="match status" value="1"/>
</dbReference>
<organism evidence="4 5">
    <name type="scientific">Flavivirga spongiicola</name>
    <dbReference type="NCBI Taxonomy" id="421621"/>
    <lineage>
        <taxon>Bacteria</taxon>
        <taxon>Pseudomonadati</taxon>
        <taxon>Bacteroidota</taxon>
        <taxon>Flavobacteriia</taxon>
        <taxon>Flavobacteriales</taxon>
        <taxon>Flavobacteriaceae</taxon>
        <taxon>Flavivirga</taxon>
    </lineage>
</organism>
<feature type="modified residue" description="4-aspartylphosphate" evidence="1">
    <location>
        <position position="58"/>
    </location>
</feature>
<dbReference type="PROSITE" id="PS50930">
    <property type="entry name" value="HTH_LYTTR"/>
    <property type="match status" value="1"/>
</dbReference>
<dbReference type="PANTHER" id="PTHR37299:SF1">
    <property type="entry name" value="STAGE 0 SPORULATION PROTEIN A HOMOLOG"/>
    <property type="match status" value="1"/>
</dbReference>
<proteinExistence type="predicted"/>
<name>A0ABU7XYD5_9FLAO</name>
<dbReference type="PANTHER" id="PTHR37299">
    <property type="entry name" value="TRANSCRIPTIONAL REGULATOR-RELATED"/>
    <property type="match status" value="1"/>
</dbReference>
<reference evidence="4 5" key="1">
    <citation type="submission" date="2022-09" db="EMBL/GenBank/DDBJ databases">
        <title>Genome sequencing of Flavivirga sp. MEBiC05379.</title>
        <authorList>
            <person name="Oh H.-M."/>
            <person name="Kwon K.K."/>
            <person name="Park M.J."/>
            <person name="Yang S.-H."/>
        </authorList>
    </citation>
    <scope>NUCLEOTIDE SEQUENCE [LARGE SCALE GENOMIC DNA]</scope>
    <source>
        <strain evidence="4 5">MEBiC05379</strain>
    </source>
</reference>
<feature type="domain" description="HTH LytTR-type" evidence="3">
    <location>
        <begin position="152"/>
        <end position="255"/>
    </location>
</feature>
<evidence type="ECO:0000313" key="5">
    <source>
        <dbReference type="Proteomes" id="UP001337305"/>
    </source>
</evidence>
<keyword evidence="4" id="KW-0238">DNA-binding</keyword>
<evidence type="ECO:0000259" key="2">
    <source>
        <dbReference type="PROSITE" id="PS50110"/>
    </source>
</evidence>
<dbReference type="Pfam" id="PF00072">
    <property type="entry name" value="Response_reg"/>
    <property type="match status" value="1"/>
</dbReference>
<comment type="caution">
    <text evidence="4">The sequence shown here is derived from an EMBL/GenBank/DDBJ whole genome shotgun (WGS) entry which is preliminary data.</text>
</comment>
<dbReference type="InterPro" id="IPR007492">
    <property type="entry name" value="LytTR_DNA-bd_dom"/>
</dbReference>
<gene>
    <name evidence="4" type="ORF">N1F79_21600</name>
</gene>
<keyword evidence="1" id="KW-0597">Phosphoprotein</keyword>
<sequence>MKQIKTLLIDDEINLLDLLERYLKKHTSSSINIVGKATSKKEGIELIKKHTPELVFLDIHLSDGNGFELLTEISNLALNLKVIFVSAYDHFAIKAFRLNAIDYLLKPIQIDELKSAVNKAINDLGKKRFINNDQIEELFSKTSSYNTDMDFIAVSSQKKINLAKIDDIIYAESDGSYTTFFLKDGSTVLSTKNLGEYENRLNKKLFYRIHHSYLINLKHIINISKDGGHYSKMINGKNLPISKRRMGDLNKLLKLKS</sequence>
<dbReference type="InterPro" id="IPR046947">
    <property type="entry name" value="LytR-like"/>
</dbReference>
<dbReference type="Gene3D" id="2.40.50.1020">
    <property type="entry name" value="LytTr DNA-binding domain"/>
    <property type="match status" value="1"/>
</dbReference>